<proteinExistence type="predicted"/>
<organism evidence="2 3">
    <name type="scientific">Jeotgalibacillus salarius</name>
    <dbReference type="NCBI Taxonomy" id="546023"/>
    <lineage>
        <taxon>Bacteria</taxon>
        <taxon>Bacillati</taxon>
        <taxon>Bacillota</taxon>
        <taxon>Bacilli</taxon>
        <taxon>Bacillales</taxon>
        <taxon>Caryophanaceae</taxon>
        <taxon>Jeotgalibacillus</taxon>
    </lineage>
</organism>
<name>A0A4Y8LH69_9BACL</name>
<sequence length="275" mass="31175">MNHIEVINMVPKFLRFYEEASKTGIDADVRWRLWQEHYNFAAVPPGEEGQKMARELLDQAFSKYAEHVQDLKDWNPETSKLERTLKAIKEIMGYHQPVNLTVIYFVGGFEKNPFVAPYGEGVAVCLPVEGGESDIFLAHELTHIVHAQTAGLTPSWERTIGSTVMQEGLATRISEYYVPGEPEGKYIEHQDGWLEACRERHSDILNGIIPFLDDQSADTVSRFIFGTGTTGLRREAYYAGWDIVGKLLEHGVTFEELAHIAEEKIPVYIKCVISD</sequence>
<evidence type="ECO:0000259" key="1">
    <source>
        <dbReference type="Pfam" id="PF10026"/>
    </source>
</evidence>
<keyword evidence="3" id="KW-1185">Reference proteome</keyword>
<dbReference type="AlphaFoldDB" id="A0A4Y8LH69"/>
<evidence type="ECO:0000313" key="2">
    <source>
        <dbReference type="EMBL" id="TFE01527.1"/>
    </source>
</evidence>
<protein>
    <recommendedName>
        <fullName evidence="1">DUF2268 domain-containing protein</fullName>
    </recommendedName>
</protein>
<reference evidence="2 3" key="1">
    <citation type="submission" date="2019-03" db="EMBL/GenBank/DDBJ databases">
        <authorList>
            <person name="Yang Y."/>
        </authorList>
    </citation>
    <scope>NUCLEOTIDE SEQUENCE [LARGE SCALE GENOMIC DNA]</scope>
    <source>
        <strain evidence="2 3">ASL-1</strain>
    </source>
</reference>
<dbReference type="Proteomes" id="UP000297776">
    <property type="component" value="Unassembled WGS sequence"/>
</dbReference>
<dbReference type="RefSeq" id="WP_134381245.1">
    <property type="nucleotide sequence ID" value="NZ_SORX01000004.1"/>
</dbReference>
<feature type="domain" description="DUF2268" evidence="1">
    <location>
        <begin position="136"/>
        <end position="263"/>
    </location>
</feature>
<evidence type="ECO:0000313" key="3">
    <source>
        <dbReference type="Proteomes" id="UP000297776"/>
    </source>
</evidence>
<dbReference type="EMBL" id="SORX01000004">
    <property type="protein sequence ID" value="TFE01527.1"/>
    <property type="molecule type" value="Genomic_DNA"/>
</dbReference>
<dbReference type="Pfam" id="PF10026">
    <property type="entry name" value="DUF2268"/>
    <property type="match status" value="1"/>
</dbReference>
<gene>
    <name evidence="2" type="ORF">E2626_08110</name>
</gene>
<dbReference type="InterPro" id="IPR018728">
    <property type="entry name" value="DUF2268"/>
</dbReference>
<comment type="caution">
    <text evidence="2">The sequence shown here is derived from an EMBL/GenBank/DDBJ whole genome shotgun (WGS) entry which is preliminary data.</text>
</comment>
<dbReference type="OrthoDB" id="8479025at2"/>
<accession>A0A4Y8LH69</accession>